<dbReference type="PANTHER" id="PTHR38440:SF1">
    <property type="entry name" value="UPF0398 PROTEIN SPR0331"/>
    <property type="match status" value="1"/>
</dbReference>
<comment type="similarity">
    <text evidence="1">Belongs to the UPF0398 family.</text>
</comment>
<evidence type="ECO:0000313" key="3">
    <source>
        <dbReference type="Proteomes" id="UP001589836"/>
    </source>
</evidence>
<dbReference type="Proteomes" id="UP001589836">
    <property type="component" value="Unassembled WGS sequence"/>
</dbReference>
<dbReference type="PIRSF" id="PIRSF021290">
    <property type="entry name" value="DUF1273"/>
    <property type="match status" value="1"/>
</dbReference>
<dbReference type="InterPro" id="IPR010697">
    <property type="entry name" value="YspA"/>
</dbReference>
<evidence type="ECO:0000256" key="1">
    <source>
        <dbReference type="HAMAP-Rule" id="MF_01575"/>
    </source>
</evidence>
<sequence length="187" mass="22234">MKVLMVTGYKPMELGIFKIDDPNIEYVKETIKRRLIPLIEEGLEWILISGQMGVELWTGEIVLELKEEYPIKLGVFPPFLHQEKRWPEPQQEQYQMLVETADFYQSLYQKEYEGAYQFKAKDQWFLDKTDGCLILYDEETGGTPGYYLEKAKTYQEHNAYTILTITPFDIEETVEEMRMEDPNYWSN</sequence>
<name>A0ABV6LLF3_9BACI</name>
<dbReference type="Pfam" id="PF06908">
    <property type="entry name" value="YpsA"/>
    <property type="match status" value="1"/>
</dbReference>
<organism evidence="2 3">
    <name type="scientific">Pontibacillus salicampi</name>
    <dbReference type="NCBI Taxonomy" id="1449801"/>
    <lineage>
        <taxon>Bacteria</taxon>
        <taxon>Bacillati</taxon>
        <taxon>Bacillota</taxon>
        <taxon>Bacilli</taxon>
        <taxon>Bacillales</taxon>
        <taxon>Bacillaceae</taxon>
        <taxon>Pontibacillus</taxon>
    </lineage>
</organism>
<gene>
    <name evidence="2" type="ORF">ACFFGV_06275</name>
</gene>
<dbReference type="Gene3D" id="3.40.50.450">
    <property type="match status" value="1"/>
</dbReference>
<dbReference type="EMBL" id="JBHLTP010000003">
    <property type="protein sequence ID" value="MFC0523201.1"/>
    <property type="molecule type" value="Genomic_DNA"/>
</dbReference>
<evidence type="ECO:0000313" key="2">
    <source>
        <dbReference type="EMBL" id="MFC0523201.1"/>
    </source>
</evidence>
<accession>A0ABV6LLF3</accession>
<reference evidence="2 3" key="1">
    <citation type="submission" date="2024-09" db="EMBL/GenBank/DDBJ databases">
        <authorList>
            <person name="Sun Q."/>
            <person name="Mori K."/>
        </authorList>
    </citation>
    <scope>NUCLEOTIDE SEQUENCE [LARGE SCALE GENOMIC DNA]</scope>
    <source>
        <strain evidence="2 3">NCAIM B.02529</strain>
    </source>
</reference>
<dbReference type="PANTHER" id="PTHR38440">
    <property type="entry name" value="UPF0398 PROTEIN YPSA"/>
    <property type="match status" value="1"/>
</dbReference>
<dbReference type="SUPFAM" id="SSF102405">
    <property type="entry name" value="MCP/YpsA-like"/>
    <property type="match status" value="1"/>
</dbReference>
<comment type="caution">
    <text evidence="2">The sequence shown here is derived from an EMBL/GenBank/DDBJ whole genome shotgun (WGS) entry which is preliminary data.</text>
</comment>
<protein>
    <recommendedName>
        <fullName evidence="1">UPF0398 protein ACFFGV_06275</fullName>
    </recommendedName>
</protein>
<keyword evidence="3" id="KW-1185">Reference proteome</keyword>
<proteinExistence type="inferred from homology"/>
<dbReference type="NCBIfam" id="NF010181">
    <property type="entry name" value="PRK13660.1"/>
    <property type="match status" value="1"/>
</dbReference>
<dbReference type="HAMAP" id="MF_01575">
    <property type="entry name" value="UPF0398"/>
    <property type="match status" value="1"/>
</dbReference>
<dbReference type="RefSeq" id="WP_377345742.1">
    <property type="nucleotide sequence ID" value="NZ_JBHLTP010000003.1"/>
</dbReference>